<dbReference type="InterPro" id="IPR005648">
    <property type="entry name" value="FlgD"/>
</dbReference>
<comment type="similarity">
    <text evidence="1 5">Belongs to the FlgD family.</text>
</comment>
<dbReference type="EMBL" id="CP001089">
    <property type="protein sequence ID" value="ACD97003.1"/>
    <property type="molecule type" value="Genomic_DNA"/>
</dbReference>
<dbReference type="eggNOG" id="COG1843">
    <property type="taxonomic scope" value="Bacteria"/>
</dbReference>
<sequence length="223" mass="23237">MSTTVSGVTSASTATAASDAMKQTFGMDTDAFLKLFIAQIQYQDPLAPQDTNDMLSQISQLTQVEQSYNTATALNNLLTAQSNSLALSSVGLIGKDIVALGDSLNFDGTNPVTLSYQKTSATTGTTLTIKNESGQVVRTIDLGAQEVGDATYQWDGKDAQGNVLAAGAYSFSISGTDALGETQQAITYTTGRADGVTFDNGVAYITIGAVLVPFADVMRVQSA</sequence>
<dbReference type="Pfam" id="PF03963">
    <property type="entry name" value="FlgD"/>
    <property type="match status" value="1"/>
</dbReference>
<evidence type="ECO:0000256" key="3">
    <source>
        <dbReference type="ARBA" id="ARBA00022795"/>
    </source>
</evidence>
<comment type="function">
    <text evidence="4 5">Required for flagellar hook formation. May act as a scaffolding protein.</text>
</comment>
<dbReference type="InterPro" id="IPR025965">
    <property type="entry name" value="FlgD/Vpr_Ig-like"/>
</dbReference>
<evidence type="ECO:0000256" key="1">
    <source>
        <dbReference type="ARBA" id="ARBA00010577"/>
    </source>
</evidence>
<dbReference type="OrthoDB" id="9785233at2"/>
<dbReference type="GO" id="GO:0044781">
    <property type="term" value="P:bacterial-type flagellum organization"/>
    <property type="evidence" value="ECO:0007669"/>
    <property type="project" value="UniProtKB-UniRule"/>
</dbReference>
<dbReference type="Gene3D" id="2.30.30.910">
    <property type="match status" value="1"/>
</dbReference>
<dbReference type="Pfam" id="PF13860">
    <property type="entry name" value="FlgD_ig"/>
    <property type="match status" value="1"/>
</dbReference>
<keyword evidence="9" id="KW-1185">Reference proteome</keyword>
<dbReference type="Gene3D" id="2.60.40.4070">
    <property type="match status" value="1"/>
</dbReference>
<evidence type="ECO:0000313" key="8">
    <source>
        <dbReference type="EMBL" id="ACD97003.1"/>
    </source>
</evidence>
<dbReference type="InterPro" id="IPR025963">
    <property type="entry name" value="FLgD_Tudor"/>
</dbReference>
<name>B3EBG4_TRIL1</name>
<dbReference type="Pfam" id="PF13861">
    <property type="entry name" value="FLgD_tudor"/>
    <property type="match status" value="1"/>
</dbReference>
<protein>
    <recommendedName>
        <fullName evidence="2 5">Basal-body rod modification protein FlgD</fullName>
    </recommendedName>
</protein>
<evidence type="ECO:0000256" key="4">
    <source>
        <dbReference type="ARBA" id="ARBA00024746"/>
    </source>
</evidence>
<evidence type="ECO:0000259" key="6">
    <source>
        <dbReference type="Pfam" id="PF13860"/>
    </source>
</evidence>
<evidence type="ECO:0000259" key="7">
    <source>
        <dbReference type="Pfam" id="PF13861"/>
    </source>
</evidence>
<dbReference type="AlphaFoldDB" id="B3EBG4"/>
<evidence type="ECO:0000256" key="5">
    <source>
        <dbReference type="RuleBase" id="RU362076"/>
    </source>
</evidence>
<dbReference type="STRING" id="398767.Glov_3297"/>
<evidence type="ECO:0000313" key="9">
    <source>
        <dbReference type="Proteomes" id="UP000002420"/>
    </source>
</evidence>
<proteinExistence type="inferred from homology"/>
<feature type="domain" description="FlgD Tudor-like" evidence="7">
    <location>
        <begin position="85"/>
        <end position="217"/>
    </location>
</feature>
<gene>
    <name evidence="8" type="ordered locus">Glov_3297</name>
</gene>
<feature type="domain" description="FlgD/Vpr Ig-like" evidence="6">
    <location>
        <begin position="101"/>
        <end position="177"/>
    </location>
</feature>
<evidence type="ECO:0000256" key="2">
    <source>
        <dbReference type="ARBA" id="ARBA00016013"/>
    </source>
</evidence>
<accession>B3EBG4</accession>
<keyword evidence="8" id="KW-0282">Flagellum</keyword>
<dbReference type="RefSeq" id="WP_012471327.1">
    <property type="nucleotide sequence ID" value="NC_010814.1"/>
</dbReference>
<dbReference type="HOGENOM" id="CLU_047535_0_1_7"/>
<dbReference type="Proteomes" id="UP000002420">
    <property type="component" value="Chromosome"/>
</dbReference>
<keyword evidence="8" id="KW-0966">Cell projection</keyword>
<keyword evidence="8" id="KW-0969">Cilium</keyword>
<organism evidence="8 9">
    <name type="scientific">Trichlorobacter lovleyi (strain ATCC BAA-1151 / DSM 17278 / SZ)</name>
    <name type="common">Geobacter lovleyi</name>
    <dbReference type="NCBI Taxonomy" id="398767"/>
    <lineage>
        <taxon>Bacteria</taxon>
        <taxon>Pseudomonadati</taxon>
        <taxon>Thermodesulfobacteriota</taxon>
        <taxon>Desulfuromonadia</taxon>
        <taxon>Geobacterales</taxon>
        <taxon>Geobacteraceae</taxon>
        <taxon>Trichlorobacter</taxon>
    </lineage>
</organism>
<keyword evidence="3 5" id="KW-1005">Bacterial flagellum biogenesis</keyword>
<dbReference type="KEGG" id="glo:Glov_3297"/>
<reference evidence="8 9" key="1">
    <citation type="submission" date="2008-05" db="EMBL/GenBank/DDBJ databases">
        <title>Complete sequence of chromosome of Geobacter lovleyi SZ.</title>
        <authorList>
            <consortium name="US DOE Joint Genome Institute"/>
            <person name="Lucas S."/>
            <person name="Copeland A."/>
            <person name="Lapidus A."/>
            <person name="Glavina del Rio T."/>
            <person name="Dalin E."/>
            <person name="Tice H."/>
            <person name="Bruce D."/>
            <person name="Goodwin L."/>
            <person name="Pitluck S."/>
            <person name="Chertkov O."/>
            <person name="Meincke L."/>
            <person name="Brettin T."/>
            <person name="Detter J.C."/>
            <person name="Han C."/>
            <person name="Tapia R."/>
            <person name="Kuske C.R."/>
            <person name="Schmutz J."/>
            <person name="Larimer F."/>
            <person name="Land M."/>
            <person name="Hauser L."/>
            <person name="Kyrpides N."/>
            <person name="Mikhailova N."/>
            <person name="Sung Y."/>
            <person name="Fletcher K.E."/>
            <person name="Ritalahti K.M."/>
            <person name="Loeffler F.E."/>
            <person name="Richardson P."/>
        </authorList>
    </citation>
    <scope>NUCLEOTIDE SEQUENCE [LARGE SCALE GENOMIC DNA]</scope>
    <source>
        <strain evidence="9">ATCC BAA-1151 / DSM 17278 / SZ</strain>
    </source>
</reference>